<proteinExistence type="predicted"/>
<organism evidence="2 3">
    <name type="scientific">Alteracholeplasma palmae (strain ATCC 49389 / J233)</name>
    <name type="common">Acholeplasma palmae</name>
    <dbReference type="NCBI Taxonomy" id="1318466"/>
    <lineage>
        <taxon>Bacteria</taxon>
        <taxon>Bacillati</taxon>
        <taxon>Mycoplasmatota</taxon>
        <taxon>Mollicutes</taxon>
        <taxon>Acholeplasmatales</taxon>
        <taxon>Acholeplasmataceae</taxon>
        <taxon>Acholeplasma</taxon>
    </lineage>
</organism>
<gene>
    <name evidence="2" type="ORF">BN85401220</name>
</gene>
<protein>
    <submittedName>
        <fullName evidence="2">Uncharacterized protein</fullName>
    </submittedName>
</protein>
<dbReference type="EMBL" id="FO681347">
    <property type="protein sequence ID" value="CCV63699.1"/>
    <property type="molecule type" value="Genomic_DNA"/>
</dbReference>
<dbReference type="RefSeq" id="WP_026654531.1">
    <property type="nucleotide sequence ID" value="NC_022538.1"/>
</dbReference>
<accession>U4KJL1</accession>
<dbReference type="AlphaFoldDB" id="U4KJL1"/>
<keyword evidence="1" id="KW-0812">Transmembrane</keyword>
<dbReference type="HOGENOM" id="CLU_492318_0_0_14"/>
<sequence>MFLIKFTWKLIKWIIIIAFIIALIPIIFLGIMYKNEEPNINDYQDPETLNFTETLSESLNTFLISENNDDLTFSLNQKSINQTVKDLIVKQAEKDNSFNKDYMNKDASKEDRKYAIKNDNGIFVGVKGLWVNFSEDGMSIITSADVKYGFITYKTSIRIKLTLEETEQAFIIKVDSVKAGHLPVVWMYNLTKWGMLEFGKEDLGETIKKALPIGTFDADARTLTIQKEEYTKLLDSALDTDANPMAKNLVNLIQALDLFKFSLLDSKLNFDVKLKKLEQTLNIDDSKYTKITTEQQLKSIITTQLNSVLFSALDTTDTTLNLDINEVQLNQIMNYYLSDKVIFSKEIEIGGKTFIIETKPIVSLLRENNTIISIRISIKNKDVANSEFIAELAINTLPSIGENGKDLHFKINDIKIGEVNFEVGNETRTKLMTTIETLLSESEDVTFLNETIILKDFTEKFVQAGIKVKQIESLDEKLRFKIEPQNPEVTKVIEEVKKEIASTLETIKNTKDEFKDIPSELTAETVSQYVNSLEQVEQEKLYGLLTEELQKNPEINLDEIFAIINQN</sequence>
<keyword evidence="1" id="KW-0472">Membrane</keyword>
<evidence type="ECO:0000313" key="2">
    <source>
        <dbReference type="EMBL" id="CCV63699.1"/>
    </source>
</evidence>
<keyword evidence="1" id="KW-1133">Transmembrane helix</keyword>
<dbReference type="Proteomes" id="UP000032740">
    <property type="component" value="Chromosome"/>
</dbReference>
<keyword evidence="3" id="KW-1185">Reference proteome</keyword>
<name>U4KJL1_ALTPJ</name>
<evidence type="ECO:0000256" key="1">
    <source>
        <dbReference type="SAM" id="Phobius"/>
    </source>
</evidence>
<reference evidence="2 3" key="1">
    <citation type="journal article" date="2013" name="J. Mol. Microbiol. Biotechnol.">
        <title>Analysis of the Complete Genomes of Acholeplasma brassicae , A. palmae and A. laidlawii and Their Comparison to the Obligate Parasites from ' Candidatus Phytoplasma'.</title>
        <authorList>
            <person name="Kube M."/>
            <person name="Siewert C."/>
            <person name="Migdoll A.M."/>
            <person name="Duduk B."/>
            <person name="Holz S."/>
            <person name="Rabus R."/>
            <person name="Seemuller E."/>
            <person name="Mitrovic J."/>
            <person name="Muller I."/>
            <person name="Buttner C."/>
            <person name="Reinhardt R."/>
        </authorList>
    </citation>
    <scope>NUCLEOTIDE SEQUENCE [LARGE SCALE GENOMIC DNA]</scope>
    <source>
        <strain evidence="2 3">J233</strain>
    </source>
</reference>
<feature type="transmembrane region" description="Helical" evidence="1">
    <location>
        <begin position="12"/>
        <end position="33"/>
    </location>
</feature>
<dbReference type="STRING" id="1318466.BN85401220"/>
<dbReference type="KEGG" id="apal:BN85401220"/>
<evidence type="ECO:0000313" key="3">
    <source>
        <dbReference type="Proteomes" id="UP000032740"/>
    </source>
</evidence>